<protein>
    <submittedName>
        <fullName evidence="2">Uncharacterized protein</fullName>
    </submittedName>
</protein>
<dbReference type="Proteomes" id="UP001285636">
    <property type="component" value="Unassembled WGS sequence"/>
</dbReference>
<gene>
    <name evidence="2" type="ORF">RYX45_20730</name>
</gene>
<feature type="transmembrane region" description="Helical" evidence="1">
    <location>
        <begin position="17"/>
        <end position="37"/>
    </location>
</feature>
<keyword evidence="1" id="KW-0472">Membrane</keyword>
<comment type="caution">
    <text evidence="2">The sequence shown here is derived from an EMBL/GenBank/DDBJ whole genome shotgun (WGS) entry which is preliminary data.</text>
</comment>
<keyword evidence="1" id="KW-1133">Transmembrane helix</keyword>
<evidence type="ECO:0000313" key="3">
    <source>
        <dbReference type="Proteomes" id="UP001285636"/>
    </source>
</evidence>
<accession>A0AAJ2NSM8</accession>
<proteinExistence type="predicted"/>
<dbReference type="EMBL" id="JAWJAY010000231">
    <property type="protein sequence ID" value="MDV2887602.1"/>
    <property type="molecule type" value="Genomic_DNA"/>
</dbReference>
<name>A0AAJ2NSM8_ALKPS</name>
<organism evidence="2 3">
    <name type="scientific">Alkalihalophilus pseudofirmus</name>
    <name type="common">Bacillus pseudofirmus</name>
    <dbReference type="NCBI Taxonomy" id="79885"/>
    <lineage>
        <taxon>Bacteria</taxon>
        <taxon>Bacillati</taxon>
        <taxon>Bacillota</taxon>
        <taxon>Bacilli</taxon>
        <taxon>Bacillales</taxon>
        <taxon>Bacillaceae</taxon>
        <taxon>Alkalihalophilus</taxon>
    </lineage>
</organism>
<dbReference type="AlphaFoldDB" id="A0AAJ2NSM8"/>
<feature type="non-terminal residue" evidence="2">
    <location>
        <position position="69"/>
    </location>
</feature>
<keyword evidence="1" id="KW-0812">Transmembrane</keyword>
<evidence type="ECO:0000256" key="1">
    <source>
        <dbReference type="SAM" id="Phobius"/>
    </source>
</evidence>
<evidence type="ECO:0000313" key="2">
    <source>
        <dbReference type="EMBL" id="MDV2887602.1"/>
    </source>
</evidence>
<sequence length="69" mass="7026">MTAESVIIGGQIVKKKLIIALIGGFLFLGALLGTFGLTGMAAGVPLVGGFTVSFDKLEGKGFMMYGSIA</sequence>
<reference evidence="2" key="1">
    <citation type="submission" date="2023-10" db="EMBL/GenBank/DDBJ databases">
        <title>Screening of Alkalihalophilus pseudofirmusBZ-TG-HK211 and Its Alleviation of Salt Stress on Rapeseed Growth.</title>
        <authorList>
            <person name="Zhao B."/>
            <person name="Guo T."/>
        </authorList>
    </citation>
    <scope>NUCLEOTIDE SEQUENCE</scope>
    <source>
        <strain evidence="2">BZ-TG-HK211</strain>
    </source>
</reference>